<dbReference type="GO" id="GO:0006508">
    <property type="term" value="P:proteolysis"/>
    <property type="evidence" value="ECO:0007669"/>
    <property type="project" value="UniProtKB-KW"/>
</dbReference>
<evidence type="ECO:0000256" key="2">
    <source>
        <dbReference type="ARBA" id="ARBA00000967"/>
    </source>
</evidence>
<name>A0A094J5R4_9GAMM</name>
<feature type="binding site" evidence="8">
    <location>
        <position position="372"/>
    </location>
    <ligand>
        <name>Mn(2+)</name>
        <dbReference type="ChEBI" id="CHEBI:29035"/>
        <label>1</label>
    </ligand>
</feature>
<dbReference type="HAMAP" id="MF_00181">
    <property type="entry name" value="Cytosol_peptidase_M17"/>
    <property type="match status" value="1"/>
</dbReference>
<dbReference type="Proteomes" id="UP000053718">
    <property type="component" value="Unassembled WGS sequence"/>
</dbReference>
<dbReference type="Gene3D" id="3.40.220.10">
    <property type="entry name" value="Leucine Aminopeptidase, subunit E, domain 1"/>
    <property type="match status" value="1"/>
</dbReference>
<evidence type="ECO:0000259" key="10">
    <source>
        <dbReference type="PROSITE" id="PS00631"/>
    </source>
</evidence>
<evidence type="ECO:0000256" key="4">
    <source>
        <dbReference type="ARBA" id="ARBA00022438"/>
    </source>
</evidence>
<dbReference type="InterPro" id="IPR008283">
    <property type="entry name" value="Peptidase_M17_N"/>
</dbReference>
<keyword evidence="8" id="KW-0963">Cytoplasm</keyword>
<keyword evidence="4 8" id="KW-0031">Aminopeptidase</keyword>
<dbReference type="CDD" id="cd00433">
    <property type="entry name" value="Peptidase_M17"/>
    <property type="match status" value="1"/>
</dbReference>
<proteinExistence type="inferred from homology"/>
<comment type="similarity">
    <text evidence="3 8">Belongs to the peptidase M17 family.</text>
</comment>
<comment type="cofactor">
    <cofactor evidence="8">
        <name>Mn(2+)</name>
        <dbReference type="ChEBI" id="CHEBI:29035"/>
    </cofactor>
    <text evidence="8">Binds 2 manganese ions per subunit.</text>
</comment>
<reference evidence="11 12" key="1">
    <citation type="submission" date="2014-06" db="EMBL/GenBank/DDBJ databases">
        <title>Draft genome sequence of Idiomarina sp. MCCC 1A10513.</title>
        <authorList>
            <person name="Du J."/>
            <person name="Lai Q."/>
            <person name="Shao Z."/>
        </authorList>
    </citation>
    <scope>NUCLEOTIDE SEQUENCE [LARGE SCALE GENOMIC DNA]</scope>
    <source>
        <strain evidence="11 12">MCCC 1A10513</strain>
    </source>
</reference>
<comment type="subcellular location">
    <subcellularLocation>
        <location evidence="8">Cytoplasm</location>
    </subcellularLocation>
</comment>
<dbReference type="RefSeq" id="WP_034733750.1">
    <property type="nucleotide sequence ID" value="NZ_JPIN01000013.1"/>
</dbReference>
<feature type="binding site" evidence="8">
    <location>
        <position position="294"/>
    </location>
    <ligand>
        <name>Mn(2+)</name>
        <dbReference type="ChEBI" id="CHEBI:29035"/>
        <label>1</label>
    </ligand>
</feature>
<evidence type="ECO:0000256" key="5">
    <source>
        <dbReference type="ARBA" id="ARBA00022670"/>
    </source>
</evidence>
<feature type="binding site" evidence="8">
    <location>
        <position position="294"/>
    </location>
    <ligand>
        <name>Mn(2+)</name>
        <dbReference type="ChEBI" id="CHEBI:29035"/>
        <label>2</label>
    </ligand>
</feature>
<dbReference type="STRING" id="1517416.IDAT_11480"/>
<keyword evidence="9" id="KW-0732">Signal</keyword>
<dbReference type="PRINTS" id="PR00481">
    <property type="entry name" value="LAMNOPPTDASE"/>
</dbReference>
<evidence type="ECO:0000313" key="12">
    <source>
        <dbReference type="Proteomes" id="UP000053718"/>
    </source>
</evidence>
<dbReference type="Gene3D" id="3.40.630.10">
    <property type="entry name" value="Zn peptidases"/>
    <property type="match status" value="1"/>
</dbReference>
<dbReference type="Pfam" id="PF02789">
    <property type="entry name" value="Peptidase_M17_N"/>
    <property type="match status" value="1"/>
</dbReference>
<comment type="caution">
    <text evidence="11">The sequence shown here is derived from an EMBL/GenBank/DDBJ whole genome shotgun (WGS) entry which is preliminary data.</text>
</comment>
<dbReference type="EC" id="3.4.11.1" evidence="8"/>
<dbReference type="EC" id="3.4.11.10" evidence="8"/>
<dbReference type="GO" id="GO:0070006">
    <property type="term" value="F:metalloaminopeptidase activity"/>
    <property type="evidence" value="ECO:0007669"/>
    <property type="project" value="InterPro"/>
</dbReference>
<gene>
    <name evidence="8" type="primary">pepA</name>
    <name evidence="11" type="ORF">IDAT_11480</name>
</gene>
<dbReference type="SUPFAM" id="SSF52949">
    <property type="entry name" value="Macro domain-like"/>
    <property type="match status" value="1"/>
</dbReference>
<dbReference type="GO" id="GO:0030145">
    <property type="term" value="F:manganese ion binding"/>
    <property type="evidence" value="ECO:0007669"/>
    <property type="project" value="UniProtKB-UniRule"/>
</dbReference>
<dbReference type="AlphaFoldDB" id="A0A094J5R4"/>
<dbReference type="eggNOG" id="COG0260">
    <property type="taxonomic scope" value="Bacteria"/>
</dbReference>
<evidence type="ECO:0000313" key="11">
    <source>
        <dbReference type="EMBL" id="KFZ27891.1"/>
    </source>
</evidence>
<dbReference type="InterPro" id="IPR011356">
    <property type="entry name" value="Leucine_aapep/pepB"/>
</dbReference>
<dbReference type="GO" id="GO:0005737">
    <property type="term" value="C:cytoplasm"/>
    <property type="evidence" value="ECO:0007669"/>
    <property type="project" value="UniProtKB-SubCell"/>
</dbReference>
<evidence type="ECO:0000256" key="1">
    <source>
        <dbReference type="ARBA" id="ARBA00000135"/>
    </source>
</evidence>
<feature type="binding site" evidence="8">
    <location>
        <position position="374"/>
    </location>
    <ligand>
        <name>Mn(2+)</name>
        <dbReference type="ChEBI" id="CHEBI:29035"/>
        <label>2</label>
    </ligand>
</feature>
<dbReference type="InterPro" id="IPR023042">
    <property type="entry name" value="Peptidase_M17_leu_NH2_pept"/>
</dbReference>
<dbReference type="PROSITE" id="PS00631">
    <property type="entry name" value="CYTOSOL_AP"/>
    <property type="match status" value="1"/>
</dbReference>
<feature type="active site" evidence="8">
    <location>
        <position position="301"/>
    </location>
</feature>
<feature type="binding site" evidence="8">
    <location>
        <position position="313"/>
    </location>
    <ligand>
        <name>Mn(2+)</name>
        <dbReference type="ChEBI" id="CHEBI:29035"/>
        <label>2</label>
    </ligand>
</feature>
<feature type="binding site" evidence="8">
    <location>
        <position position="374"/>
    </location>
    <ligand>
        <name>Mn(2+)</name>
        <dbReference type="ChEBI" id="CHEBI:29035"/>
        <label>1</label>
    </ligand>
</feature>
<evidence type="ECO:0000256" key="3">
    <source>
        <dbReference type="ARBA" id="ARBA00009528"/>
    </source>
</evidence>
<keyword evidence="12" id="KW-1185">Reference proteome</keyword>
<feature type="active site" evidence="8">
    <location>
        <position position="376"/>
    </location>
</feature>
<feature type="chain" id="PRO_5001899075" description="Probable cytosol aminopeptidase" evidence="9">
    <location>
        <begin position="24"/>
        <end position="523"/>
    </location>
</feature>
<dbReference type="InterPro" id="IPR043472">
    <property type="entry name" value="Macro_dom-like"/>
</dbReference>
<comment type="catalytic activity">
    <reaction evidence="2 8">
        <text>Release of an N-terminal amino acid, preferentially leucine, but not glutamic or aspartic acids.</text>
        <dbReference type="EC" id="3.4.11.10"/>
    </reaction>
</comment>
<evidence type="ECO:0000256" key="7">
    <source>
        <dbReference type="ARBA" id="ARBA00023211"/>
    </source>
</evidence>
<dbReference type="InterPro" id="IPR000819">
    <property type="entry name" value="Peptidase_M17_C"/>
</dbReference>
<keyword evidence="7 8" id="KW-0464">Manganese</keyword>
<comment type="catalytic activity">
    <reaction evidence="1 8">
        <text>Release of an N-terminal amino acid, Xaa-|-Yaa-, in which Xaa is preferably Leu, but may be other amino acids including Pro although not Arg or Lys, and Yaa may be Pro. Amino acid amides and methyl esters are also readily hydrolyzed, but rates on arylamides are exceedingly low.</text>
        <dbReference type="EC" id="3.4.11.1"/>
    </reaction>
</comment>
<comment type="function">
    <text evidence="8">Presumably involved in the processing and regular turnover of intracellular proteins. Catalyzes the removal of unsubstituted N-terminal amino acids from various peptides.</text>
</comment>
<protein>
    <recommendedName>
        <fullName evidence="8">Probable cytosol aminopeptidase</fullName>
        <ecNumber evidence="8">3.4.11.1</ecNumber>
    </recommendedName>
    <alternativeName>
        <fullName evidence="8">Leucine aminopeptidase</fullName>
        <shortName evidence="8">LAP</shortName>
        <ecNumber evidence="8">3.4.11.10</ecNumber>
    </alternativeName>
    <alternativeName>
        <fullName evidence="8">Leucyl aminopeptidase</fullName>
    </alternativeName>
</protein>
<sequence>MSMKKSVLALTLGTLLTAGVALQNEALAQASFNDYVQTQHKFEHQHMNDVDVLVLLVAENEDGSIALPQMWDADTRAMIANALELEEFTGKQGQQVELLALPNFYAKRLWVVGTGSELARADAEKLGASLAAQLNDKAETVVVHAKGLSDTQIAAMAHGMDLRNYRFDKYKSEPAPRPDYTVHWHGDDGDAAAAAYAQTQPLAHGVFVARDIINLPGSDGYPQAIAELAQEAVSGYDDIKATVYTPEQVKEMGMGALYGVSQGSQHKAYLLVVEYSGGGDEAPIALVGKGNTFDTGGYNLKTSGSSIARMQTDKAGGAAVLGAVMALAGKDAPINVAGVVPLSHNLISGSATLPGDVLIAGDGTRIEVVNTDAEGRLILADGIWYARDKLNARAIADIATLTGSKVGAVGTDYSAVFSDHEDLLAAMKTAGEETGELVWQLPLGPYDGIIDSWLADVQNVGSPGAQAGARFLQHFAKDTPWIHIDMAGNAYGTGANGIHPAGGNGYGVRLLAEWVENYNAAGN</sequence>
<keyword evidence="6 8" id="KW-0378">Hydrolase</keyword>
<keyword evidence="5 8" id="KW-0645">Protease</keyword>
<dbReference type="EMBL" id="JPIN01000013">
    <property type="protein sequence ID" value="KFZ27891.1"/>
    <property type="molecule type" value="Genomic_DNA"/>
</dbReference>
<dbReference type="PANTHER" id="PTHR11963">
    <property type="entry name" value="LEUCINE AMINOPEPTIDASE-RELATED"/>
    <property type="match status" value="1"/>
</dbReference>
<feature type="signal peptide" evidence="9">
    <location>
        <begin position="1"/>
        <end position="23"/>
    </location>
</feature>
<feature type="binding site" evidence="8">
    <location>
        <position position="289"/>
    </location>
    <ligand>
        <name>Mn(2+)</name>
        <dbReference type="ChEBI" id="CHEBI:29035"/>
        <label>2</label>
    </ligand>
</feature>
<feature type="domain" description="Cytosol aminopeptidase" evidence="10">
    <location>
        <begin position="370"/>
        <end position="377"/>
    </location>
</feature>
<dbReference type="Pfam" id="PF00883">
    <property type="entry name" value="Peptidase_M17"/>
    <property type="match status" value="1"/>
</dbReference>
<evidence type="ECO:0000256" key="8">
    <source>
        <dbReference type="HAMAP-Rule" id="MF_00181"/>
    </source>
</evidence>
<dbReference type="SUPFAM" id="SSF53187">
    <property type="entry name" value="Zn-dependent exopeptidases"/>
    <property type="match status" value="1"/>
</dbReference>
<evidence type="ECO:0000256" key="9">
    <source>
        <dbReference type="SAM" id="SignalP"/>
    </source>
</evidence>
<dbReference type="PANTHER" id="PTHR11963:SF23">
    <property type="entry name" value="CYTOSOL AMINOPEPTIDASE"/>
    <property type="match status" value="1"/>
</dbReference>
<evidence type="ECO:0000256" key="6">
    <source>
        <dbReference type="ARBA" id="ARBA00022801"/>
    </source>
</evidence>
<keyword evidence="8" id="KW-0479">Metal-binding</keyword>
<organism evidence="11 12">
    <name type="scientific">Pseudidiomarina atlantica</name>
    <dbReference type="NCBI Taxonomy" id="1517416"/>
    <lineage>
        <taxon>Bacteria</taxon>
        <taxon>Pseudomonadati</taxon>
        <taxon>Pseudomonadota</taxon>
        <taxon>Gammaproteobacteria</taxon>
        <taxon>Alteromonadales</taxon>
        <taxon>Idiomarinaceae</taxon>
        <taxon>Pseudidiomarina</taxon>
    </lineage>
</organism>
<accession>A0A094J5R4</accession>